<gene>
    <name evidence="2" type="ORF">SAMN02745130_01246</name>
</gene>
<keyword evidence="3" id="KW-1185">Reference proteome</keyword>
<evidence type="ECO:0000256" key="1">
    <source>
        <dbReference type="SAM" id="Phobius"/>
    </source>
</evidence>
<dbReference type="Proteomes" id="UP000190460">
    <property type="component" value="Unassembled WGS sequence"/>
</dbReference>
<name>A0A1T4W9A0_9GAMM</name>
<dbReference type="STRING" id="92487.SAMN02745130_01246"/>
<keyword evidence="1" id="KW-1133">Transmembrane helix</keyword>
<organism evidence="2 3">
    <name type="scientific">Thiothrix eikelboomii</name>
    <dbReference type="NCBI Taxonomy" id="92487"/>
    <lineage>
        <taxon>Bacteria</taxon>
        <taxon>Pseudomonadati</taxon>
        <taxon>Pseudomonadota</taxon>
        <taxon>Gammaproteobacteria</taxon>
        <taxon>Thiotrichales</taxon>
        <taxon>Thiotrichaceae</taxon>
        <taxon>Thiothrix</taxon>
    </lineage>
</organism>
<feature type="transmembrane region" description="Helical" evidence="1">
    <location>
        <begin position="12"/>
        <end position="30"/>
    </location>
</feature>
<proteinExistence type="predicted"/>
<protein>
    <submittedName>
        <fullName evidence="2">Uncharacterized protein</fullName>
    </submittedName>
</protein>
<dbReference type="AlphaFoldDB" id="A0A1T4W9A0"/>
<sequence>MLELTPNNIYPLTLISSASLALVLTLVIAFKWKIPNPSFALVRSLSSFAMVWLLWGRISGSVNFNQGTGETKIGLFDYLIVQHTRHAEQTWLAQAALDTNSLLLTLLTTGLIIFSINWILSRLAAISDRRL</sequence>
<evidence type="ECO:0000313" key="3">
    <source>
        <dbReference type="Proteomes" id="UP000190460"/>
    </source>
</evidence>
<keyword evidence="1" id="KW-0812">Transmembrane</keyword>
<dbReference type="RefSeq" id="WP_078921720.1">
    <property type="nucleotide sequence ID" value="NZ_FUYB01000004.1"/>
</dbReference>
<keyword evidence="1" id="KW-0472">Membrane</keyword>
<feature type="transmembrane region" description="Helical" evidence="1">
    <location>
        <begin position="37"/>
        <end position="55"/>
    </location>
</feature>
<accession>A0A1T4W9A0</accession>
<evidence type="ECO:0000313" key="2">
    <source>
        <dbReference type="EMBL" id="SKA73565.1"/>
    </source>
</evidence>
<reference evidence="3" key="1">
    <citation type="submission" date="2017-02" db="EMBL/GenBank/DDBJ databases">
        <authorList>
            <person name="Varghese N."/>
            <person name="Submissions S."/>
        </authorList>
    </citation>
    <scope>NUCLEOTIDE SEQUENCE [LARGE SCALE GENOMIC DNA]</scope>
    <source>
        <strain evidence="3">ATCC 49788</strain>
    </source>
</reference>
<dbReference type="EMBL" id="FUYB01000004">
    <property type="protein sequence ID" value="SKA73565.1"/>
    <property type="molecule type" value="Genomic_DNA"/>
</dbReference>
<feature type="transmembrane region" description="Helical" evidence="1">
    <location>
        <begin position="101"/>
        <end position="120"/>
    </location>
</feature>